<evidence type="ECO:0000313" key="1">
    <source>
        <dbReference type="EMBL" id="CUQ77129.1"/>
    </source>
</evidence>
<reference evidence="1 2" key="1">
    <citation type="submission" date="2015-09" db="EMBL/GenBank/DDBJ databases">
        <authorList>
            <consortium name="Pathogen Informatics"/>
        </authorList>
    </citation>
    <scope>NUCLEOTIDE SEQUENCE [LARGE SCALE GENOMIC DNA]</scope>
    <source>
        <strain evidence="1 2">2789STDY5834875</strain>
    </source>
</reference>
<proteinExistence type="predicted"/>
<dbReference type="AlphaFoldDB" id="A0A174YWT1"/>
<sequence length="52" mass="6282">MLDLDLFYALETMSLMDDYEFEKIRLEFEKNGYILKRDKNENGDTDITVEKK</sequence>
<dbReference type="RefSeq" id="WP_156327292.1">
    <property type="nucleotide sequence ID" value="NZ_CZBU01000003.1"/>
</dbReference>
<accession>A0A174YWT1</accession>
<dbReference type="Proteomes" id="UP000095621">
    <property type="component" value="Unassembled WGS sequence"/>
</dbReference>
<gene>
    <name evidence="1" type="ORF">ERS852490_01409</name>
</gene>
<protein>
    <submittedName>
        <fullName evidence="1">Uncharacterized protein</fullName>
    </submittedName>
</protein>
<name>A0A174YWT1_9FIRM</name>
<evidence type="ECO:0000313" key="2">
    <source>
        <dbReference type="Proteomes" id="UP000095621"/>
    </source>
</evidence>
<organism evidence="1 2">
    <name type="scientific">Lachnospira eligens</name>
    <dbReference type="NCBI Taxonomy" id="39485"/>
    <lineage>
        <taxon>Bacteria</taxon>
        <taxon>Bacillati</taxon>
        <taxon>Bacillota</taxon>
        <taxon>Clostridia</taxon>
        <taxon>Lachnospirales</taxon>
        <taxon>Lachnospiraceae</taxon>
        <taxon>Lachnospira</taxon>
    </lineage>
</organism>
<dbReference type="EMBL" id="CZBU01000003">
    <property type="protein sequence ID" value="CUQ77129.1"/>
    <property type="molecule type" value="Genomic_DNA"/>
</dbReference>